<proteinExistence type="inferred from homology"/>
<feature type="transmembrane region" description="Helical" evidence="6">
    <location>
        <begin position="183"/>
        <end position="203"/>
    </location>
</feature>
<feature type="transmembrane region" description="Helical" evidence="6">
    <location>
        <begin position="129"/>
        <end position="152"/>
    </location>
</feature>
<sequence>MENMISISLPRLAAAYVFVLLLILLVQIQRIGATGQILLANIRMTIQLVCVGYLLTILFENPSPIFSTMVLLCMLAFAVHTVLGRIQHQLPLGIGKTIPIALVMGSFTSLFFFIVVVLNLDPWYDPHYIIPLAGMIIGNSMTGISLTITGLFTGVRDNRSHIETALMLGAKPERVMESITAQAFFNAILPTINSMMGMGIVFLPGMMTGQILAGAPPMLAIKYQIAIMLAILGSVTLTVFVMVRLGGKSFFNERAQLVIPEQGSGRKNQ</sequence>
<dbReference type="eggNOG" id="COG0390">
    <property type="taxonomic scope" value="Bacteria"/>
</dbReference>
<evidence type="ECO:0000256" key="5">
    <source>
        <dbReference type="ARBA" id="ARBA00023136"/>
    </source>
</evidence>
<comment type="subcellular location">
    <subcellularLocation>
        <location evidence="1">Membrane</location>
        <topology evidence="1">Multi-pass membrane protein</topology>
    </subcellularLocation>
</comment>
<protein>
    <recommendedName>
        <fullName evidence="9">Iron export ABC transporter permease subunit FetB</fullName>
    </recommendedName>
</protein>
<feature type="transmembrane region" description="Helical" evidence="6">
    <location>
        <begin position="65"/>
        <end position="86"/>
    </location>
</feature>
<keyword evidence="8" id="KW-1185">Reference proteome</keyword>
<evidence type="ECO:0000256" key="6">
    <source>
        <dbReference type="SAM" id="Phobius"/>
    </source>
</evidence>
<keyword evidence="4 6" id="KW-1133">Transmembrane helix</keyword>
<dbReference type="Proteomes" id="UP000017148">
    <property type="component" value="Unassembled WGS sequence"/>
</dbReference>
<dbReference type="AlphaFoldDB" id="U7DCU8"/>
<evidence type="ECO:0000256" key="1">
    <source>
        <dbReference type="ARBA" id="ARBA00004141"/>
    </source>
</evidence>
<evidence type="ECO:0008006" key="9">
    <source>
        <dbReference type="Google" id="ProtNLM"/>
    </source>
</evidence>
<dbReference type="PANTHER" id="PTHR30028:SF0">
    <property type="entry name" value="PROTEIN ALUMINUM SENSITIVE 3"/>
    <property type="match status" value="1"/>
</dbReference>
<feature type="transmembrane region" description="Helical" evidence="6">
    <location>
        <begin position="38"/>
        <end position="59"/>
    </location>
</feature>
<keyword evidence="3 6" id="KW-0812">Transmembrane</keyword>
<accession>U7DCU8</accession>
<comment type="similarity">
    <text evidence="2">Belongs to the UPF0014 family.</text>
</comment>
<dbReference type="Pfam" id="PF03649">
    <property type="entry name" value="UPF0014"/>
    <property type="match status" value="1"/>
</dbReference>
<dbReference type="InterPro" id="IPR005226">
    <property type="entry name" value="UPF0014_fam"/>
</dbReference>
<dbReference type="GO" id="GO:0005886">
    <property type="term" value="C:plasma membrane"/>
    <property type="evidence" value="ECO:0007669"/>
    <property type="project" value="TreeGrafter"/>
</dbReference>
<dbReference type="PANTHER" id="PTHR30028">
    <property type="entry name" value="UPF0014 INNER MEMBRANE PROTEIN YBBM-RELATED"/>
    <property type="match status" value="1"/>
</dbReference>
<feature type="transmembrane region" description="Helical" evidence="6">
    <location>
        <begin position="223"/>
        <end position="245"/>
    </location>
</feature>
<evidence type="ECO:0000256" key="3">
    <source>
        <dbReference type="ARBA" id="ARBA00022692"/>
    </source>
</evidence>
<dbReference type="STRING" id="1313304.CALK_0194"/>
<comment type="caution">
    <text evidence="7">The sequence shown here is derived from an EMBL/GenBank/DDBJ whole genome shotgun (WGS) entry which is preliminary data.</text>
</comment>
<organism evidence="7 8">
    <name type="scientific">Chitinivibrio alkaliphilus ACht1</name>
    <dbReference type="NCBI Taxonomy" id="1313304"/>
    <lineage>
        <taxon>Bacteria</taxon>
        <taxon>Pseudomonadati</taxon>
        <taxon>Fibrobacterota</taxon>
        <taxon>Chitinivibrionia</taxon>
        <taxon>Chitinivibrionales</taxon>
        <taxon>Chitinivibrionaceae</taxon>
        <taxon>Chitinivibrio</taxon>
    </lineage>
</organism>
<evidence type="ECO:0000313" key="7">
    <source>
        <dbReference type="EMBL" id="ERP39393.1"/>
    </source>
</evidence>
<dbReference type="EMBL" id="ASJR01000001">
    <property type="protein sequence ID" value="ERP39393.1"/>
    <property type="molecule type" value="Genomic_DNA"/>
</dbReference>
<name>U7DCU8_9BACT</name>
<evidence type="ECO:0000256" key="2">
    <source>
        <dbReference type="ARBA" id="ARBA00005268"/>
    </source>
</evidence>
<reference evidence="7 8" key="1">
    <citation type="journal article" date="2013" name="Environ. Microbiol.">
        <title>Genome analysis of Chitinivibrio alkaliphilus gen. nov., sp. nov., a novel extremely haloalkaliphilic anaerobic chitinolytic bacterium from the candidate phylum Termite Group 3.</title>
        <authorList>
            <person name="Sorokin D.Y."/>
            <person name="Gumerov V.M."/>
            <person name="Rakitin A.L."/>
            <person name="Beletsky A.V."/>
            <person name="Damste J.S."/>
            <person name="Muyzer G."/>
            <person name="Mardanov A.V."/>
            <person name="Ravin N.V."/>
        </authorList>
    </citation>
    <scope>NUCLEOTIDE SEQUENCE [LARGE SCALE GENOMIC DNA]</scope>
    <source>
        <strain evidence="7 8">ACht1</strain>
    </source>
</reference>
<evidence type="ECO:0000313" key="8">
    <source>
        <dbReference type="Proteomes" id="UP000017148"/>
    </source>
</evidence>
<keyword evidence="5 6" id="KW-0472">Membrane</keyword>
<gene>
    <name evidence="7" type="ORF">CALK_0194</name>
</gene>
<feature type="transmembrane region" description="Helical" evidence="6">
    <location>
        <begin position="98"/>
        <end position="117"/>
    </location>
</feature>
<dbReference type="PATRIC" id="fig|1313304.3.peg.182"/>
<evidence type="ECO:0000256" key="4">
    <source>
        <dbReference type="ARBA" id="ARBA00022989"/>
    </source>
</evidence>
<feature type="transmembrane region" description="Helical" evidence="6">
    <location>
        <begin position="6"/>
        <end position="26"/>
    </location>
</feature>